<protein>
    <recommendedName>
        <fullName evidence="4">DUF4148 domain-containing protein</fullName>
    </recommendedName>
</protein>
<feature type="signal peptide" evidence="1">
    <location>
        <begin position="1"/>
        <end position="22"/>
    </location>
</feature>
<gene>
    <name evidence="2" type="ORF">AAV94_03735</name>
</gene>
<feature type="chain" id="PRO_5006713076" description="DUF4148 domain-containing protein" evidence="1">
    <location>
        <begin position="23"/>
        <end position="109"/>
    </location>
</feature>
<dbReference type="Proteomes" id="UP000050580">
    <property type="component" value="Unassembled WGS sequence"/>
</dbReference>
<evidence type="ECO:0000313" key="2">
    <source>
        <dbReference type="EMBL" id="KKW68650.1"/>
    </source>
</evidence>
<reference evidence="2 3" key="1">
    <citation type="submission" date="2015-05" db="EMBL/GenBank/DDBJ databases">
        <title>Draft genome sequence of Lampropedia sp. CT6, isolated from the microbial mat of a hot water spring, located at Manikaran, India.</title>
        <authorList>
            <person name="Tripathi C."/>
            <person name="Rani P."/>
            <person name="Mahato N.K."/>
            <person name="Lal R."/>
        </authorList>
    </citation>
    <scope>NUCLEOTIDE SEQUENCE [LARGE SCALE GENOMIC DNA]</scope>
    <source>
        <strain evidence="2 3">CT6</strain>
    </source>
</reference>
<name>A0A0U1Q1N1_9BURK</name>
<keyword evidence="3" id="KW-1185">Reference proteome</keyword>
<evidence type="ECO:0008006" key="4">
    <source>
        <dbReference type="Google" id="ProtNLM"/>
    </source>
</evidence>
<dbReference type="EMBL" id="LBNQ01000016">
    <property type="protein sequence ID" value="KKW68650.1"/>
    <property type="molecule type" value="Genomic_DNA"/>
</dbReference>
<dbReference type="RefSeq" id="WP_046740997.1">
    <property type="nucleotide sequence ID" value="NZ_LBNQ01000016.1"/>
</dbReference>
<sequence>MTTFSKSIARTLAAIAIATAGAAGVQAQTAMPYAGEQPRASDFDARPTVGTPADRAAVHQAAVEAIANGRLRDAPVFAAQPAQTGASLTREQVHQKAVRAVKDGTLSVG</sequence>
<comment type="caution">
    <text evidence="2">The sequence shown here is derived from an EMBL/GenBank/DDBJ whole genome shotgun (WGS) entry which is preliminary data.</text>
</comment>
<evidence type="ECO:0000256" key="1">
    <source>
        <dbReference type="SAM" id="SignalP"/>
    </source>
</evidence>
<accession>A0A0U1Q1N1</accession>
<evidence type="ECO:0000313" key="3">
    <source>
        <dbReference type="Proteomes" id="UP000050580"/>
    </source>
</evidence>
<organism evidence="2 3">
    <name type="scientific">Lampropedia cohaerens</name>
    <dbReference type="NCBI Taxonomy" id="1610491"/>
    <lineage>
        <taxon>Bacteria</taxon>
        <taxon>Pseudomonadati</taxon>
        <taxon>Pseudomonadota</taxon>
        <taxon>Betaproteobacteria</taxon>
        <taxon>Burkholderiales</taxon>
        <taxon>Comamonadaceae</taxon>
        <taxon>Lampropedia</taxon>
    </lineage>
</organism>
<proteinExistence type="predicted"/>
<keyword evidence="1" id="KW-0732">Signal</keyword>
<dbReference type="AlphaFoldDB" id="A0A0U1Q1N1"/>